<accession>A0A7G2CPD6</accession>
<dbReference type="Proteomes" id="UP000515908">
    <property type="component" value="Chromosome 18"/>
</dbReference>
<protein>
    <submittedName>
        <fullName evidence="1">Uncharacterized protein</fullName>
    </submittedName>
</protein>
<dbReference type="AlphaFoldDB" id="A0A7G2CPD6"/>
<organism evidence="1 2">
    <name type="scientific">Angomonas deanei</name>
    <dbReference type="NCBI Taxonomy" id="59799"/>
    <lineage>
        <taxon>Eukaryota</taxon>
        <taxon>Discoba</taxon>
        <taxon>Euglenozoa</taxon>
        <taxon>Kinetoplastea</taxon>
        <taxon>Metakinetoplastina</taxon>
        <taxon>Trypanosomatida</taxon>
        <taxon>Trypanosomatidae</taxon>
        <taxon>Strigomonadinae</taxon>
        <taxon>Angomonas</taxon>
    </lineage>
</organism>
<proteinExistence type="predicted"/>
<reference evidence="1 2" key="1">
    <citation type="submission" date="2020-08" db="EMBL/GenBank/DDBJ databases">
        <authorList>
            <person name="Newling K."/>
            <person name="Davey J."/>
            <person name="Forrester S."/>
        </authorList>
    </citation>
    <scope>NUCLEOTIDE SEQUENCE [LARGE SCALE GENOMIC DNA]</scope>
    <source>
        <strain evidence="2">Crithidia deanei Carvalho (ATCC PRA-265)</strain>
    </source>
</reference>
<dbReference type="VEuPathDB" id="TriTrypDB:ADEAN_000834400"/>
<keyword evidence="2" id="KW-1185">Reference proteome</keyword>
<name>A0A7G2CPD6_9TRYP</name>
<dbReference type="EMBL" id="LR877162">
    <property type="protein sequence ID" value="CAD2220821.1"/>
    <property type="molecule type" value="Genomic_DNA"/>
</dbReference>
<evidence type="ECO:0000313" key="1">
    <source>
        <dbReference type="EMBL" id="CAD2220821.1"/>
    </source>
</evidence>
<sequence length="431" mass="47369">MPQTNQLTLHVALDMRCNDALLFGALRSVFSKTVQEMLSAALLDHIDSEWFISISLFYQNRIDNIFQQNVKANSPSLSQCFEALSRIPQMDQEAGVFQNVLSGGIKPFHSFLQKITDAPGAGGGHAQSALIASSYFNYSELFNSLTSISGRNSDVSVTCLVQDSEATCLTSALAGPQVRLHRCSLDPSDIRAVVQRTLGEYLGTHHSVRTILQLQTTHIACTAARTSITELNCCCTTRNFPQVAAQRPASVVLGDQLWRSGFELRRRQELILSLESILDPGDVDESYLWGTAWIITPDVQQPKAFSTFASFYALFEKDALLFKSTGSSALIPSHQLALPCEVFLGYFVDKHSLLLRQIIPTELRHTRSEANVPSRVTADPAALASLGAFREDLVHQRSTVSMEDLLKGGLCELVVQVQHNAAADGVLRIGR</sequence>
<evidence type="ECO:0000313" key="2">
    <source>
        <dbReference type="Proteomes" id="UP000515908"/>
    </source>
</evidence>
<gene>
    <name evidence="1" type="ORF">ADEAN_000834400</name>
</gene>